<dbReference type="AlphaFoldDB" id="A0A4Z1F606"/>
<proteinExistence type="predicted"/>
<keyword evidence="2" id="KW-1133">Transmembrane helix</keyword>
<comment type="caution">
    <text evidence="3">The sequence shown here is derived from an EMBL/GenBank/DDBJ whole genome shotgun (WGS) entry which is preliminary data.</text>
</comment>
<keyword evidence="2" id="KW-0472">Membrane</keyword>
<protein>
    <submittedName>
        <fullName evidence="3">Uncharacterized protein</fullName>
    </submittedName>
</protein>
<feature type="compositionally biased region" description="Low complexity" evidence="1">
    <location>
        <begin position="47"/>
        <end position="66"/>
    </location>
</feature>
<feature type="compositionally biased region" description="Low complexity" evidence="1">
    <location>
        <begin position="82"/>
        <end position="100"/>
    </location>
</feature>
<evidence type="ECO:0000256" key="1">
    <source>
        <dbReference type="SAM" id="MobiDB-lite"/>
    </source>
</evidence>
<evidence type="ECO:0000256" key="2">
    <source>
        <dbReference type="SAM" id="Phobius"/>
    </source>
</evidence>
<name>A0A4Z1F606_9HELO</name>
<organism evidence="3 4">
    <name type="scientific">Botrytis tulipae</name>
    <dbReference type="NCBI Taxonomy" id="87230"/>
    <lineage>
        <taxon>Eukaryota</taxon>
        <taxon>Fungi</taxon>
        <taxon>Dikarya</taxon>
        <taxon>Ascomycota</taxon>
        <taxon>Pezizomycotina</taxon>
        <taxon>Leotiomycetes</taxon>
        <taxon>Helotiales</taxon>
        <taxon>Sclerotiniaceae</taxon>
        <taxon>Botrytis</taxon>
    </lineage>
</organism>
<keyword evidence="2" id="KW-0812">Transmembrane</keyword>
<reference evidence="3 4" key="1">
    <citation type="submission" date="2017-12" db="EMBL/GenBank/DDBJ databases">
        <title>Comparative genomics of Botrytis spp.</title>
        <authorList>
            <person name="Valero-Jimenez C.A."/>
            <person name="Tapia P."/>
            <person name="Veloso J."/>
            <person name="Silva-Moreno E."/>
            <person name="Staats M."/>
            <person name="Valdes J.H."/>
            <person name="Van Kan J.A.L."/>
        </authorList>
    </citation>
    <scope>NUCLEOTIDE SEQUENCE [LARGE SCALE GENOMIC DNA]</scope>
    <source>
        <strain evidence="3 4">Bt9001</strain>
    </source>
</reference>
<keyword evidence="4" id="KW-1185">Reference proteome</keyword>
<dbReference type="Proteomes" id="UP000297777">
    <property type="component" value="Unassembled WGS sequence"/>
</dbReference>
<feature type="region of interest" description="Disordered" evidence="1">
    <location>
        <begin position="1"/>
        <end position="100"/>
    </location>
</feature>
<evidence type="ECO:0000313" key="4">
    <source>
        <dbReference type="Proteomes" id="UP000297777"/>
    </source>
</evidence>
<gene>
    <name evidence="3" type="ORF">BTUL_0011g00390</name>
</gene>
<sequence length="215" mass="22643">MAQASSTVIPMNNLGNSAPTTSAAVKQNSRPPTTSLRVGNLTVASIPQGQPQPQTPVTSSSTTGSSHTNAIIQNQGPNNLGQQSVQIQGQPSPPQSIIYQSAPPCGRTANVFCQQYAPVSNTNPIVKFVKFLASGDCGPLGTIIAAVAFIIGTVVSYFTIKLAIWTATKDYIEHCQADEEAQRATVQCRKAAVQALPLLLSSSTIPQTILLFVEH</sequence>
<evidence type="ECO:0000313" key="3">
    <source>
        <dbReference type="EMBL" id="TGO18233.1"/>
    </source>
</evidence>
<feature type="compositionally biased region" description="Polar residues" evidence="1">
    <location>
        <begin position="67"/>
        <end position="81"/>
    </location>
</feature>
<dbReference type="EMBL" id="PQXH01000011">
    <property type="protein sequence ID" value="TGO18233.1"/>
    <property type="molecule type" value="Genomic_DNA"/>
</dbReference>
<accession>A0A4Z1F606</accession>
<feature type="transmembrane region" description="Helical" evidence="2">
    <location>
        <begin position="140"/>
        <end position="160"/>
    </location>
</feature>
<feature type="compositionally biased region" description="Polar residues" evidence="1">
    <location>
        <begin position="1"/>
        <end position="45"/>
    </location>
</feature>
<dbReference type="OrthoDB" id="3540466at2759"/>